<dbReference type="Pfam" id="PF09084">
    <property type="entry name" value="NMT1"/>
    <property type="match status" value="1"/>
</dbReference>
<keyword evidence="3" id="KW-1185">Reference proteome</keyword>
<name>A0ABS2MW73_9BACI</name>
<accession>A0ABS2MW73</accession>
<dbReference type="RefSeq" id="WP_204497569.1">
    <property type="nucleotide sequence ID" value="NZ_JAFBDR010000002.1"/>
</dbReference>
<dbReference type="PANTHER" id="PTHR31528">
    <property type="entry name" value="4-AMINO-5-HYDROXYMETHYL-2-METHYLPYRIMIDINE PHOSPHATE SYNTHASE THI11-RELATED"/>
    <property type="match status" value="1"/>
</dbReference>
<organism evidence="2 3">
    <name type="scientific">Aquibacillus albus</name>
    <dbReference type="NCBI Taxonomy" id="1168171"/>
    <lineage>
        <taxon>Bacteria</taxon>
        <taxon>Bacillati</taxon>
        <taxon>Bacillota</taxon>
        <taxon>Bacilli</taxon>
        <taxon>Bacillales</taxon>
        <taxon>Bacillaceae</taxon>
        <taxon>Aquibacillus</taxon>
    </lineage>
</organism>
<gene>
    <name evidence="2" type="ORF">JOC48_000619</name>
</gene>
<sequence length="333" mass="37189">MRNFLKTIGCAVLLSVGIIGCSQDEPNQANAESPNQEDELISVKQLTNWFAQPDFGGQYAALEEGYYEDVGLDMTIESGGPQISEIQIVASGEADFGMATGDELLAARQEGLPVVAIAALFQVNPQVLLYHEGQDIEDFNDLNGRTVFVAPGVMYWEYLKDAYELGDVNEMAFSGQFNQFIEDETAVSQAYLTTAPYNLSKQGVETEYLLVNDSGYETYADVLFTTEDYIEEHPEIVQNYVEASLKGWDYYKTNYEEINKVILEENPDLNLDAMKYSSEQLMDLVFGSDAAEHGVGYMSNQKWKKLAGQLKDIGILTEDIDVEEAFTTEFLPE</sequence>
<evidence type="ECO:0000259" key="1">
    <source>
        <dbReference type="Pfam" id="PF09084"/>
    </source>
</evidence>
<feature type="domain" description="SsuA/THI5-like" evidence="1">
    <location>
        <begin position="52"/>
        <end position="254"/>
    </location>
</feature>
<evidence type="ECO:0000313" key="3">
    <source>
        <dbReference type="Proteomes" id="UP001296943"/>
    </source>
</evidence>
<dbReference type="SUPFAM" id="SSF53850">
    <property type="entry name" value="Periplasmic binding protein-like II"/>
    <property type="match status" value="1"/>
</dbReference>
<evidence type="ECO:0000313" key="2">
    <source>
        <dbReference type="EMBL" id="MBM7570141.1"/>
    </source>
</evidence>
<reference evidence="2 3" key="1">
    <citation type="submission" date="2021-01" db="EMBL/GenBank/DDBJ databases">
        <title>Genomic Encyclopedia of Type Strains, Phase IV (KMG-IV): sequencing the most valuable type-strain genomes for metagenomic binning, comparative biology and taxonomic classification.</title>
        <authorList>
            <person name="Goeker M."/>
        </authorList>
    </citation>
    <scope>NUCLEOTIDE SEQUENCE [LARGE SCALE GENOMIC DNA]</scope>
    <source>
        <strain evidence="2 3">DSM 23711</strain>
    </source>
</reference>
<dbReference type="PANTHER" id="PTHR31528:SF3">
    <property type="entry name" value="THIAMINE BIOSYNTHESIS PROTEIN HI_0357-RELATED"/>
    <property type="match status" value="1"/>
</dbReference>
<dbReference type="EMBL" id="JAFBDR010000002">
    <property type="protein sequence ID" value="MBM7570141.1"/>
    <property type="molecule type" value="Genomic_DNA"/>
</dbReference>
<dbReference type="Proteomes" id="UP001296943">
    <property type="component" value="Unassembled WGS sequence"/>
</dbReference>
<dbReference type="InterPro" id="IPR027939">
    <property type="entry name" value="NMT1/THI5"/>
</dbReference>
<dbReference type="InterPro" id="IPR015168">
    <property type="entry name" value="SsuA/THI5"/>
</dbReference>
<dbReference type="Gene3D" id="3.40.190.10">
    <property type="entry name" value="Periplasmic binding protein-like II"/>
    <property type="match status" value="2"/>
</dbReference>
<proteinExistence type="predicted"/>
<protein>
    <submittedName>
        <fullName evidence="2">NitT/TauT family transport system substrate-binding protein</fullName>
    </submittedName>
</protein>
<comment type="caution">
    <text evidence="2">The sequence shown here is derived from an EMBL/GenBank/DDBJ whole genome shotgun (WGS) entry which is preliminary data.</text>
</comment>
<dbReference type="PROSITE" id="PS51257">
    <property type="entry name" value="PROKAR_LIPOPROTEIN"/>
    <property type="match status" value="1"/>
</dbReference>